<dbReference type="EMBL" id="MFCR01000011">
    <property type="protein sequence ID" value="OGE18686.1"/>
    <property type="molecule type" value="Genomic_DNA"/>
</dbReference>
<dbReference type="Proteomes" id="UP000176336">
    <property type="component" value="Unassembled WGS sequence"/>
</dbReference>
<sequence length="607" mass="66077">MKLKIAQVIGLNTDQKAAQVISSARDGDNTFLAVLELTSDDAFTKGRQALSELEDFYFEFEGSPAEKLTASFKEAKEKFSGEGDFYLCLAAVSGKALYLMGKGAVEVYLKRANKLSPLLSPDKSAQLISGFLQESDRVLFSTKSLVTFLADELEKSLNLPIEIFEEEVGGKIGSSNMEDQGLAGLIIEAQGEDPEIPPLSDSEENGVNESADQLVDKKRIVFPKIFAKVPNMLKKLASYFPKSGRGRVIIAIILLLIIAGGSGYKYKLSRDQEKKAQFTKALQEAQDDFNGAKGLAMLNPLEAKNKLESAKNKINQALKLRPNNSDAINFQKQLEEQSQAILQESSVSDFPVFMDLDLIKKNFRATGMSLSDSKLLLLDPGVKTLVVVDLGKKSNQILAGSEQLGEAAAASLNGGLAFIYSKDKGVLKIDVTNSKLSIVAKTDKEWGGVADIYGFAGNIYLLDQTSNQIWKYLPTSGGYSDKREYLSKGTKVDFSSALRMQIESSVYVLKAGGEILRFTKGDKDNFSLGGLDKGVKDPKSFFVSSDTDNLYLLDSGNSRLLILTKTGSYKGQMSGAKFATATDLAVDEIGKKVYLLDGSKIYSADLK</sequence>
<evidence type="ECO:0000313" key="1">
    <source>
        <dbReference type="EMBL" id="OGE18686.1"/>
    </source>
</evidence>
<organism evidence="1 2">
    <name type="scientific">Candidatus Daviesbacteria bacterium RIFCSPHIGHO2_01_FULL_41_23</name>
    <dbReference type="NCBI Taxonomy" id="1797764"/>
    <lineage>
        <taxon>Bacteria</taxon>
        <taxon>Candidatus Daviesiibacteriota</taxon>
    </lineage>
</organism>
<gene>
    <name evidence="1" type="ORF">A2871_04270</name>
</gene>
<dbReference type="InterPro" id="IPR011042">
    <property type="entry name" value="6-blade_b-propeller_TolB-like"/>
</dbReference>
<dbReference type="SUPFAM" id="SSF101898">
    <property type="entry name" value="NHL repeat"/>
    <property type="match status" value="1"/>
</dbReference>
<dbReference type="Gene3D" id="2.120.10.30">
    <property type="entry name" value="TolB, C-terminal domain"/>
    <property type="match status" value="1"/>
</dbReference>
<evidence type="ECO:0000313" key="2">
    <source>
        <dbReference type="Proteomes" id="UP000176336"/>
    </source>
</evidence>
<protein>
    <submittedName>
        <fullName evidence="1">Uncharacterized protein</fullName>
    </submittedName>
</protein>
<comment type="caution">
    <text evidence="1">The sequence shown here is derived from an EMBL/GenBank/DDBJ whole genome shotgun (WGS) entry which is preliminary data.</text>
</comment>
<proteinExistence type="predicted"/>
<dbReference type="AlphaFoldDB" id="A0A1F5IQT7"/>
<accession>A0A1F5IQT7</accession>
<reference evidence="1 2" key="1">
    <citation type="journal article" date="2016" name="Nat. Commun.">
        <title>Thousands of microbial genomes shed light on interconnected biogeochemical processes in an aquifer system.</title>
        <authorList>
            <person name="Anantharaman K."/>
            <person name="Brown C.T."/>
            <person name="Hug L.A."/>
            <person name="Sharon I."/>
            <person name="Castelle C.J."/>
            <person name="Probst A.J."/>
            <person name="Thomas B.C."/>
            <person name="Singh A."/>
            <person name="Wilkins M.J."/>
            <person name="Karaoz U."/>
            <person name="Brodie E.L."/>
            <person name="Williams K.H."/>
            <person name="Hubbard S.S."/>
            <person name="Banfield J.F."/>
        </authorList>
    </citation>
    <scope>NUCLEOTIDE SEQUENCE [LARGE SCALE GENOMIC DNA]</scope>
</reference>
<name>A0A1F5IQT7_9BACT</name>